<dbReference type="SUPFAM" id="SSF50475">
    <property type="entry name" value="FMN-binding split barrel"/>
    <property type="match status" value="1"/>
</dbReference>
<name>A0A836CD97_9STRA</name>
<dbReference type="InterPro" id="IPR038725">
    <property type="entry name" value="YdaG_split_barrel_FMN-bd"/>
</dbReference>
<evidence type="ECO:0000259" key="1">
    <source>
        <dbReference type="Pfam" id="PF16242"/>
    </source>
</evidence>
<dbReference type="Gene3D" id="2.30.110.10">
    <property type="entry name" value="Electron Transport, Fmn-binding Protein, Chain A"/>
    <property type="match status" value="1"/>
</dbReference>
<evidence type="ECO:0000313" key="3">
    <source>
        <dbReference type="Proteomes" id="UP000664859"/>
    </source>
</evidence>
<reference evidence="2" key="1">
    <citation type="submission" date="2021-02" db="EMBL/GenBank/DDBJ databases">
        <title>First Annotated Genome of the Yellow-green Alga Tribonema minus.</title>
        <authorList>
            <person name="Mahan K.M."/>
        </authorList>
    </citation>
    <scope>NUCLEOTIDE SEQUENCE</scope>
    <source>
        <strain evidence="2">UTEX B ZZ1240</strain>
    </source>
</reference>
<accession>A0A836CD97</accession>
<dbReference type="Pfam" id="PF16242">
    <property type="entry name" value="Pyrid_ox_like"/>
    <property type="match status" value="1"/>
</dbReference>
<sequence>MAATGSFEKQEKFWELVTQFHDCMLVTKDKNTGQLRSRPMAPRVSKTRKQILFITEKNSVKTDEIDSCQDVALAFIKAGNWVSVSGKAHILSDRELVSAIWDKEMDTWMAQGKDDPNVVVLAVDPQMAEYWDVTANKMTQAYEFAAARMGMKERPDVSENVKVDLEAS</sequence>
<gene>
    <name evidence="2" type="ORF">JKP88DRAFT_263291</name>
</gene>
<organism evidence="2 3">
    <name type="scientific">Tribonema minus</name>
    <dbReference type="NCBI Taxonomy" id="303371"/>
    <lineage>
        <taxon>Eukaryota</taxon>
        <taxon>Sar</taxon>
        <taxon>Stramenopiles</taxon>
        <taxon>Ochrophyta</taxon>
        <taxon>PX clade</taxon>
        <taxon>Xanthophyceae</taxon>
        <taxon>Tribonematales</taxon>
        <taxon>Tribonemataceae</taxon>
        <taxon>Tribonema</taxon>
    </lineage>
</organism>
<dbReference type="PANTHER" id="PTHR34818">
    <property type="entry name" value="PROTEIN BLI-3"/>
    <property type="match status" value="1"/>
</dbReference>
<comment type="caution">
    <text evidence="2">The sequence shown here is derived from an EMBL/GenBank/DDBJ whole genome shotgun (WGS) entry which is preliminary data.</text>
</comment>
<dbReference type="EMBL" id="JAFCMP010000257">
    <property type="protein sequence ID" value="KAG5182200.1"/>
    <property type="molecule type" value="Genomic_DNA"/>
</dbReference>
<dbReference type="Proteomes" id="UP000664859">
    <property type="component" value="Unassembled WGS sequence"/>
</dbReference>
<dbReference type="InterPro" id="IPR052917">
    <property type="entry name" value="Stress-Dev_Protein"/>
</dbReference>
<feature type="domain" description="General stress protein FMN-binding split barrel" evidence="1">
    <location>
        <begin position="8"/>
        <end position="151"/>
    </location>
</feature>
<dbReference type="InterPro" id="IPR012349">
    <property type="entry name" value="Split_barrel_FMN-bd"/>
</dbReference>
<dbReference type="AlphaFoldDB" id="A0A836CD97"/>
<keyword evidence="3" id="KW-1185">Reference proteome</keyword>
<evidence type="ECO:0000313" key="2">
    <source>
        <dbReference type="EMBL" id="KAG5182200.1"/>
    </source>
</evidence>
<dbReference type="PANTHER" id="PTHR34818:SF1">
    <property type="entry name" value="PROTEIN BLI-3"/>
    <property type="match status" value="1"/>
</dbReference>
<dbReference type="OrthoDB" id="434253at2759"/>
<protein>
    <recommendedName>
        <fullName evidence="1">General stress protein FMN-binding split barrel domain-containing protein</fullName>
    </recommendedName>
</protein>
<proteinExistence type="predicted"/>